<dbReference type="InterPro" id="IPR003841">
    <property type="entry name" value="Na/Pi_transpt"/>
</dbReference>
<keyword evidence="4 6" id="KW-1133">Transmembrane helix</keyword>
<feature type="transmembrane region" description="Helical" evidence="6">
    <location>
        <begin position="250"/>
        <end position="272"/>
    </location>
</feature>
<keyword evidence="2" id="KW-1003">Cell membrane</keyword>
<evidence type="ECO:0000256" key="5">
    <source>
        <dbReference type="ARBA" id="ARBA00023136"/>
    </source>
</evidence>
<dbReference type="Proteomes" id="UP000247515">
    <property type="component" value="Unassembled WGS sequence"/>
</dbReference>
<feature type="transmembrane region" description="Helical" evidence="6">
    <location>
        <begin position="143"/>
        <end position="166"/>
    </location>
</feature>
<dbReference type="RefSeq" id="WP_110326892.1">
    <property type="nucleotide sequence ID" value="NZ_CAJMXV010000005.1"/>
</dbReference>
<evidence type="ECO:0000256" key="1">
    <source>
        <dbReference type="ARBA" id="ARBA00004651"/>
    </source>
</evidence>
<comment type="subcellular location">
    <subcellularLocation>
        <location evidence="1">Cell membrane</location>
        <topology evidence="1">Multi-pass membrane protein</topology>
    </subcellularLocation>
</comment>
<evidence type="ECO:0000256" key="3">
    <source>
        <dbReference type="ARBA" id="ARBA00022692"/>
    </source>
</evidence>
<feature type="transmembrane region" description="Helical" evidence="6">
    <location>
        <begin position="87"/>
        <end position="108"/>
    </location>
</feature>
<feature type="transmembrane region" description="Helical" evidence="6">
    <location>
        <begin position="6"/>
        <end position="29"/>
    </location>
</feature>
<dbReference type="Pfam" id="PF02690">
    <property type="entry name" value="Na_Pi_cotrans"/>
    <property type="match status" value="2"/>
</dbReference>
<gene>
    <name evidence="7" type="ORF">C7400_104297</name>
</gene>
<evidence type="ECO:0000256" key="2">
    <source>
        <dbReference type="ARBA" id="ARBA00022475"/>
    </source>
</evidence>
<keyword evidence="8" id="KW-1185">Reference proteome</keyword>
<organism evidence="7 8">
    <name type="scientific">Paraburkholderia tropica</name>
    <dbReference type="NCBI Taxonomy" id="92647"/>
    <lineage>
        <taxon>Bacteria</taxon>
        <taxon>Pseudomonadati</taxon>
        <taxon>Pseudomonadota</taxon>
        <taxon>Betaproteobacteria</taxon>
        <taxon>Burkholderiales</taxon>
        <taxon>Burkholderiaceae</taxon>
        <taxon>Paraburkholderia</taxon>
    </lineage>
</organism>
<feature type="transmembrane region" description="Helical" evidence="6">
    <location>
        <begin position="217"/>
        <end position="238"/>
    </location>
</feature>
<evidence type="ECO:0000313" key="7">
    <source>
        <dbReference type="EMBL" id="PXX18787.1"/>
    </source>
</evidence>
<evidence type="ECO:0000256" key="4">
    <source>
        <dbReference type="ARBA" id="ARBA00022989"/>
    </source>
</evidence>
<feature type="transmembrane region" description="Helical" evidence="6">
    <location>
        <begin position="284"/>
        <end position="307"/>
    </location>
</feature>
<sequence length="542" mass="56363">MSGLVESLGVLIGGIGLFLLGITMMTNGLKLAAGPALEVILSRATRTPAAGLASGVLVTALVQSSSAVTVAVIGFVNAGLLDLGGALWVLFGANLGMTTTGWIVSLLGLKMKIDALALPLVGIGIALRLTGVGQRRGALGDALAGFGILFIGIATLQGAFTGLVAQYRLPQGEGLVEVLMQVFAGLVITLLVQSSSATMTITLAAAQGGMLSTQGGAAVIIGANIGTTATALLAAVGATPNARRAAVAQVIFNVVTGLVATALLPWMIGFIVRVGDWLHLPHDPAIALALFHTAFNVLGLVIMVPLAGRLTRWLQSRFRAREGDEGAPQFLDDTVAVVPELAADALRLEVRRIGAIVRRMVRMTLAGADAHALAHEQSATTRLFNAAQKFVQRMNRQEMVPATAAALAESLRELRYHESAAEQAMQAAALANVLPDAGVAASYAQFERRSLALLDAIEAVDHASRENESRLRSPGEDSALIENLSQAMEGAYGALKAQLLGEGAAGTVSIALMEELLRRHSALRRALQQVAKAHSRALSFAD</sequence>
<proteinExistence type="predicted"/>
<feature type="transmembrane region" description="Helical" evidence="6">
    <location>
        <begin position="115"/>
        <end position="131"/>
    </location>
</feature>
<keyword evidence="5 6" id="KW-0472">Membrane</keyword>
<comment type="caution">
    <text evidence="7">The sequence shown here is derived from an EMBL/GenBank/DDBJ whole genome shotgun (WGS) entry which is preliminary data.</text>
</comment>
<evidence type="ECO:0000313" key="8">
    <source>
        <dbReference type="Proteomes" id="UP000247515"/>
    </source>
</evidence>
<evidence type="ECO:0000256" key="6">
    <source>
        <dbReference type="SAM" id="Phobius"/>
    </source>
</evidence>
<dbReference type="NCBIfam" id="NF037997">
    <property type="entry name" value="Na_Pi_symport"/>
    <property type="match status" value="1"/>
</dbReference>
<dbReference type="PANTHER" id="PTHR10010:SF46">
    <property type="entry name" value="SODIUM-DEPENDENT PHOSPHATE TRANSPORT PROTEIN 2B"/>
    <property type="match status" value="1"/>
</dbReference>
<protein>
    <submittedName>
        <fullName evidence="7">Phosphate:Na+ symporter</fullName>
    </submittedName>
</protein>
<feature type="transmembrane region" description="Helical" evidence="6">
    <location>
        <begin position="178"/>
        <end position="205"/>
    </location>
</feature>
<accession>A0ABX5MTP0</accession>
<name>A0ABX5MTP0_9BURK</name>
<feature type="transmembrane region" description="Helical" evidence="6">
    <location>
        <begin position="50"/>
        <end position="75"/>
    </location>
</feature>
<dbReference type="PANTHER" id="PTHR10010">
    <property type="entry name" value="SOLUTE CARRIER FAMILY 34 SODIUM PHOSPHATE , MEMBER 2-RELATED"/>
    <property type="match status" value="1"/>
</dbReference>
<keyword evidence="3 6" id="KW-0812">Transmembrane</keyword>
<dbReference type="EMBL" id="QJJV01000004">
    <property type="protein sequence ID" value="PXX18787.1"/>
    <property type="molecule type" value="Genomic_DNA"/>
</dbReference>
<reference evidence="7 8" key="1">
    <citation type="submission" date="2018-05" db="EMBL/GenBank/DDBJ databases">
        <title>Genomic Encyclopedia of Type Strains, Phase IV (KMG-V): Genome sequencing to study the core and pangenomes of soil and plant-associated prokaryotes.</title>
        <authorList>
            <person name="Whitman W."/>
        </authorList>
    </citation>
    <scope>NUCLEOTIDE SEQUENCE [LARGE SCALE GENOMIC DNA]</scope>
    <source>
        <strain evidence="7 8">SIr-6563</strain>
    </source>
</reference>